<keyword evidence="12 18" id="KW-1133">Transmembrane helix</keyword>
<dbReference type="GO" id="GO:0005886">
    <property type="term" value="C:plasma membrane"/>
    <property type="evidence" value="ECO:0007669"/>
    <property type="project" value="UniProtKB-SubCell"/>
</dbReference>
<feature type="transmembrane region" description="Helical" evidence="18">
    <location>
        <begin position="117"/>
        <end position="141"/>
    </location>
</feature>
<dbReference type="InterPro" id="IPR003674">
    <property type="entry name" value="Oligo_trans_STT3"/>
</dbReference>
<comment type="catalytic activity">
    <reaction evidence="16">
        <text>an archaeal dolichyl phosphooligosaccharide + [protein]-L-asparagine = an archaeal dolichyl phosphate + a glycoprotein with the oligosaccharide chain attached by N-beta-D-glycosyl linkage to a protein L-asparagine.</text>
        <dbReference type="EC" id="2.4.99.21"/>
    </reaction>
</comment>
<evidence type="ECO:0000256" key="10">
    <source>
        <dbReference type="ARBA" id="ARBA00022723"/>
    </source>
</evidence>
<dbReference type="GO" id="GO:0046872">
    <property type="term" value="F:metal ion binding"/>
    <property type="evidence" value="ECO:0007669"/>
    <property type="project" value="UniProtKB-KW"/>
</dbReference>
<name>A0A1I5QZA9_9EURY</name>
<comment type="cofactor">
    <cofactor evidence="2">
        <name>Mg(2+)</name>
        <dbReference type="ChEBI" id="CHEBI:18420"/>
    </cofactor>
</comment>
<feature type="transmembrane region" description="Helical" evidence="18">
    <location>
        <begin position="20"/>
        <end position="37"/>
    </location>
</feature>
<comment type="subcellular location">
    <subcellularLocation>
        <location evidence="3">Cell membrane</location>
        <topology evidence="3">Multi-pass membrane protein</topology>
    </subcellularLocation>
</comment>
<dbReference type="OrthoDB" id="82393at2157"/>
<dbReference type="Gene3D" id="2.60.40.3390">
    <property type="match status" value="1"/>
</dbReference>
<evidence type="ECO:0000313" key="23">
    <source>
        <dbReference type="Proteomes" id="UP000183769"/>
    </source>
</evidence>
<keyword evidence="8 22" id="KW-0808">Transferase</keyword>
<evidence type="ECO:0000259" key="19">
    <source>
        <dbReference type="Pfam" id="PF02516"/>
    </source>
</evidence>
<evidence type="ECO:0000259" key="20">
    <source>
        <dbReference type="Pfam" id="PF18079"/>
    </source>
</evidence>
<feature type="transmembrane region" description="Helical" evidence="18">
    <location>
        <begin position="406"/>
        <end position="425"/>
    </location>
</feature>
<feature type="transmembrane region" description="Helical" evidence="18">
    <location>
        <begin position="594"/>
        <end position="615"/>
    </location>
</feature>
<dbReference type="Pfam" id="PF18079">
    <property type="entry name" value="AglB_L1"/>
    <property type="match status" value="1"/>
</dbReference>
<feature type="transmembrane region" description="Helical" evidence="18">
    <location>
        <begin position="148"/>
        <end position="169"/>
    </location>
</feature>
<evidence type="ECO:0000256" key="14">
    <source>
        <dbReference type="ARBA" id="ARBA00023211"/>
    </source>
</evidence>
<dbReference type="Pfam" id="PF22627">
    <property type="entry name" value="AglB_core-like"/>
    <property type="match status" value="1"/>
</dbReference>
<comment type="cofactor">
    <cofactor evidence="1">
        <name>Mn(2+)</name>
        <dbReference type="ChEBI" id="CHEBI:29035"/>
    </cofactor>
</comment>
<feature type="transmembrane region" description="Helical" evidence="18">
    <location>
        <begin position="569"/>
        <end position="587"/>
    </location>
</feature>
<evidence type="ECO:0000256" key="1">
    <source>
        <dbReference type="ARBA" id="ARBA00001936"/>
    </source>
</evidence>
<dbReference type="EMBL" id="FOXI01000004">
    <property type="protein sequence ID" value="SFP51460.1"/>
    <property type="molecule type" value="Genomic_DNA"/>
</dbReference>
<protein>
    <recommendedName>
        <fullName evidence="6">dolichyl-phosphooligosaccharide-protein glycotransferase</fullName>
        <ecNumber evidence="6">2.4.99.21</ecNumber>
    </recommendedName>
    <alternativeName>
        <fullName evidence="15">Oligosaccharyl transferase</fullName>
    </alternativeName>
</protein>
<feature type="transmembrane region" description="Helical" evidence="18">
    <location>
        <begin position="437"/>
        <end position="457"/>
    </location>
</feature>
<sequence>MSSRSESDDLLQSLRRTATDWYHVPALLLAMAWMFWVRMQNYSNFLRNGEVYFSGNDAWYHLRETNYIVRNFPSSMPYDIWTGFPIGNFVGQFGTLYDQLIALVALVIGLGSPTDTLIAKTLLVAPAVFGALAVIPVYFIGKRFSSRIGGLFGVFLLALLPGLFLQRTLVGAADHNAAEPFFMGLAMAGMFGAVAAAQRTTPVWEVVREELFESREIDTLREPLAWSLAAGFLFGLFIWTWPPAVFLVGIVGLFLVVNVTTDVVHSNTPEPVSFAVAVSMLVTALMSLLAIDTFGFSTNVLSLLQPLAALAVAGAAVGLSWLARFWEGEERPASQFPAVVAGLGIVGVALVALLLGSAYDLVASNLLRIVGFSADAATRTISEAQPFISPTSIQQYGLNSASERVVMEYGITFFTAVLGVVLMHARPLLRKGTQRAYTYLGGSLVITALIFLTPLPSVVGGAVGIDQQVLGLLIVAVLLAGAPLVAEYEATDLLFVVWAAFLTSMAFTQIRFNYYLAVVVVVANAYLFARVLDYIDVDAALAAADLEARTIGFATVPVVFGLLLLDQTLAAIVVAAAVLVSAIMFVDELEGHQVLTIAAVLLLVAAPVLAVPVTLGGSAQSGGTQTATSVQTGNSTGPGAVLAWEGTFDWMQNNTPEEGNLGGAGNADRMEYYGAYERTDDFEYPEGAYGVMSWWDYGHWITTQSERIPNANPFQQGATNAANYLLAPNESQAQAVLDRRAQPGEETRYVMVDYQMASVTSKFSAPVTFYDDENVSYGDFAERVYSLQETERGTFVDRSSQVYEQRYYDSLMVRLYRYHGSAQEAQPIVVDWETRELTAADGSTVEVRTVGDNESMVKRFPNMTAAEEYVEEDGSAQIGGVGPFPSEDVPALEHYRLAKASEAQNRNFQLNDRRQAAMAGDQLYGLIYQSTSTTPSWVKTFEKVPGATVEGSGAPANTEVTASVEMRMPSSDGTFVYTQHAETNADGEFTLTLPYSTTGYDEFGPENGYTNVSVRANGSYTVTTPSTTNESGYAIQYGQEFNLSEGKVLGVDEEPKQITLEERTQAPEGAQNGSDAGGNDTNTSSLTAPDSFTADSTDGSGEFSADAGSVDGPTTNELSTDALGPAARVTN</sequence>
<keyword evidence="7" id="KW-0328">Glycosyltransferase</keyword>
<keyword evidence="14" id="KW-0464">Manganese</keyword>
<evidence type="ECO:0000256" key="8">
    <source>
        <dbReference type="ARBA" id="ARBA00022679"/>
    </source>
</evidence>
<evidence type="ECO:0000256" key="2">
    <source>
        <dbReference type="ARBA" id="ARBA00001946"/>
    </source>
</evidence>
<feature type="transmembrane region" description="Helical" evidence="18">
    <location>
        <begin position="89"/>
        <end position="111"/>
    </location>
</feature>
<keyword evidence="13 18" id="KW-0472">Membrane</keyword>
<organism evidence="22 23">
    <name type="scientific">Halolamina pelagica</name>
    <dbReference type="NCBI Taxonomy" id="699431"/>
    <lineage>
        <taxon>Archaea</taxon>
        <taxon>Methanobacteriati</taxon>
        <taxon>Methanobacteriota</taxon>
        <taxon>Stenosarchaea group</taxon>
        <taxon>Halobacteria</taxon>
        <taxon>Halobacteriales</taxon>
        <taxon>Haloferacaceae</taxon>
    </lineage>
</organism>
<evidence type="ECO:0000256" key="13">
    <source>
        <dbReference type="ARBA" id="ARBA00023136"/>
    </source>
</evidence>
<keyword evidence="10" id="KW-0479">Metal-binding</keyword>
<proteinExistence type="inferred from homology"/>
<evidence type="ECO:0000256" key="16">
    <source>
        <dbReference type="ARBA" id="ARBA00034066"/>
    </source>
</evidence>
<feature type="region of interest" description="Disordered" evidence="17">
    <location>
        <begin position="1062"/>
        <end position="1131"/>
    </location>
</feature>
<feature type="domain" description="Oligosaccharyl transferase STT3 N-terminal" evidence="19">
    <location>
        <begin position="47"/>
        <end position="321"/>
    </location>
</feature>
<dbReference type="InterPro" id="IPR054479">
    <property type="entry name" value="AglB-like_core"/>
</dbReference>
<feature type="transmembrane region" description="Helical" evidence="18">
    <location>
        <begin position="338"/>
        <end position="359"/>
    </location>
</feature>
<keyword evidence="23" id="KW-1185">Reference proteome</keyword>
<evidence type="ECO:0000256" key="15">
    <source>
        <dbReference type="ARBA" id="ARBA00030679"/>
    </source>
</evidence>
<reference evidence="23" key="1">
    <citation type="submission" date="2016-10" db="EMBL/GenBank/DDBJ databases">
        <authorList>
            <person name="Varghese N."/>
            <person name="Submissions S."/>
        </authorList>
    </citation>
    <scope>NUCLEOTIDE SEQUENCE [LARGE SCALE GENOMIC DNA]</scope>
    <source>
        <strain evidence="23">CGMCC 1.10329</strain>
    </source>
</reference>
<dbReference type="InterPro" id="IPR026410">
    <property type="entry name" value="OlisacTrfase_arch"/>
</dbReference>
<dbReference type="Pfam" id="PF02516">
    <property type="entry name" value="STT3"/>
    <property type="match status" value="1"/>
</dbReference>
<comment type="pathway">
    <text evidence="4">Protein modification; protein glycosylation.</text>
</comment>
<dbReference type="PANTHER" id="PTHR13872">
    <property type="entry name" value="DOLICHYL-DIPHOSPHOOLIGOSACCHARIDE--PROTEIN GLYCOSYLTRANSFERASE SUBUNIT"/>
    <property type="match status" value="1"/>
</dbReference>
<keyword evidence="11" id="KW-0460">Magnesium</keyword>
<evidence type="ECO:0000256" key="7">
    <source>
        <dbReference type="ARBA" id="ARBA00022676"/>
    </source>
</evidence>
<keyword evidence="9 18" id="KW-0812">Transmembrane</keyword>
<feature type="transmembrane region" description="Helical" evidence="18">
    <location>
        <begin position="245"/>
        <end position="265"/>
    </location>
</feature>
<dbReference type="AlphaFoldDB" id="A0A1I5QZA9"/>
<feature type="transmembrane region" description="Helical" evidence="18">
    <location>
        <begin position="514"/>
        <end position="532"/>
    </location>
</feature>
<feature type="compositionally biased region" description="Polar residues" evidence="17">
    <location>
        <begin position="1071"/>
        <end position="1099"/>
    </location>
</feature>
<dbReference type="EC" id="2.4.99.21" evidence="6"/>
<feature type="domain" description="Archaeal glycosylation protein B peripheral" evidence="20">
    <location>
        <begin position="946"/>
        <end position="1029"/>
    </location>
</feature>
<evidence type="ECO:0000256" key="9">
    <source>
        <dbReference type="ARBA" id="ARBA00022692"/>
    </source>
</evidence>
<feature type="transmembrane region" description="Helical" evidence="18">
    <location>
        <begin position="272"/>
        <end position="291"/>
    </location>
</feature>
<dbReference type="GO" id="GO:0004576">
    <property type="term" value="F:oligosaccharyl transferase activity"/>
    <property type="evidence" value="ECO:0007669"/>
    <property type="project" value="InterPro"/>
</dbReference>
<evidence type="ECO:0000313" key="22">
    <source>
        <dbReference type="EMBL" id="SFP51460.1"/>
    </source>
</evidence>
<evidence type="ECO:0000256" key="11">
    <source>
        <dbReference type="ARBA" id="ARBA00022842"/>
    </source>
</evidence>
<comment type="similarity">
    <text evidence="5">Belongs to the STT3 family.</text>
</comment>
<dbReference type="RefSeq" id="WP_074877163.1">
    <property type="nucleotide sequence ID" value="NZ_FOXI01000004.1"/>
</dbReference>
<evidence type="ECO:0000256" key="17">
    <source>
        <dbReference type="SAM" id="MobiDB-lite"/>
    </source>
</evidence>
<dbReference type="InterPro" id="IPR048307">
    <property type="entry name" value="STT3_N"/>
</dbReference>
<evidence type="ECO:0000256" key="3">
    <source>
        <dbReference type="ARBA" id="ARBA00004651"/>
    </source>
</evidence>
<feature type="transmembrane region" description="Helical" evidence="18">
    <location>
        <begin position="469"/>
        <end position="486"/>
    </location>
</feature>
<dbReference type="Gene3D" id="3.40.50.12610">
    <property type="match status" value="1"/>
</dbReference>
<accession>A0A1I5QZA9</accession>
<dbReference type="UniPathway" id="UPA00378"/>
<gene>
    <name evidence="22" type="ORF">SAMN05216277_104160</name>
</gene>
<dbReference type="InterPro" id="IPR041154">
    <property type="entry name" value="AglB_P1"/>
</dbReference>
<evidence type="ECO:0000259" key="21">
    <source>
        <dbReference type="Pfam" id="PF22627"/>
    </source>
</evidence>
<evidence type="ECO:0000256" key="18">
    <source>
        <dbReference type="SAM" id="Phobius"/>
    </source>
</evidence>
<dbReference type="Proteomes" id="UP000183769">
    <property type="component" value="Unassembled WGS sequence"/>
</dbReference>
<dbReference type="NCBIfam" id="TIGR04154">
    <property type="entry name" value="archaeo_STT3"/>
    <property type="match status" value="1"/>
</dbReference>
<dbReference type="PANTHER" id="PTHR13872:SF1">
    <property type="entry name" value="DOLICHYL-DIPHOSPHOOLIGOSACCHARIDE--PROTEIN GLYCOSYLTRANSFERASE SUBUNIT STT3B"/>
    <property type="match status" value="1"/>
</dbReference>
<evidence type="ECO:0000256" key="12">
    <source>
        <dbReference type="ARBA" id="ARBA00022989"/>
    </source>
</evidence>
<evidence type="ECO:0000256" key="4">
    <source>
        <dbReference type="ARBA" id="ARBA00004922"/>
    </source>
</evidence>
<feature type="transmembrane region" description="Helical" evidence="18">
    <location>
        <begin position="303"/>
        <end position="326"/>
    </location>
</feature>
<evidence type="ECO:0000256" key="6">
    <source>
        <dbReference type="ARBA" id="ARBA00012602"/>
    </source>
</evidence>
<feature type="domain" description="AglB-like core" evidence="21">
    <location>
        <begin position="643"/>
        <end position="757"/>
    </location>
</feature>
<evidence type="ECO:0000256" key="5">
    <source>
        <dbReference type="ARBA" id="ARBA00010810"/>
    </source>
</evidence>